<dbReference type="KEGG" id="zal:AZF00_15780"/>
<organism evidence="1 2">
    <name type="scientific">Zhongshania aliphaticivorans</name>
    <dbReference type="NCBI Taxonomy" id="1470434"/>
    <lineage>
        <taxon>Bacteria</taxon>
        <taxon>Pseudomonadati</taxon>
        <taxon>Pseudomonadota</taxon>
        <taxon>Gammaproteobacteria</taxon>
        <taxon>Cellvibrionales</taxon>
        <taxon>Spongiibacteraceae</taxon>
        <taxon>Zhongshania</taxon>
    </lineage>
</organism>
<reference evidence="1 2" key="1">
    <citation type="submission" date="2015-12" db="EMBL/GenBank/DDBJ databases">
        <authorList>
            <person name="Shamseldin A."/>
            <person name="Moawad H."/>
            <person name="Abd El-Rahim W.M."/>
            <person name="Sadowsky M.J."/>
        </authorList>
    </citation>
    <scope>NUCLEOTIDE SEQUENCE [LARGE SCALE GENOMIC DNA]</scope>
    <source>
        <strain evidence="1 2">SM2</strain>
    </source>
</reference>
<evidence type="ECO:0000313" key="1">
    <source>
        <dbReference type="EMBL" id="AMO69667.1"/>
    </source>
</evidence>
<dbReference type="EMBL" id="CP014544">
    <property type="protein sequence ID" value="AMO69667.1"/>
    <property type="molecule type" value="Genomic_DNA"/>
</dbReference>
<proteinExistence type="predicted"/>
<dbReference type="STRING" id="1470434.AZF00_15780"/>
<accession>A0A127M8V0</accession>
<gene>
    <name evidence="1" type="ORF">AZF00_15780</name>
</gene>
<dbReference type="Proteomes" id="UP000074119">
    <property type="component" value="Chromosome"/>
</dbReference>
<evidence type="ECO:0000313" key="2">
    <source>
        <dbReference type="Proteomes" id="UP000074119"/>
    </source>
</evidence>
<dbReference type="AlphaFoldDB" id="A0A127M8V0"/>
<sequence>MVAITGVMACSNEQNDAPLGESPIKLNALLPLITLRMGELAAENGKPRRFYQFTDQDSRSFLWT</sequence>
<name>A0A127M8V0_9GAMM</name>
<protein>
    <submittedName>
        <fullName evidence="1">Uncharacterized protein</fullName>
    </submittedName>
</protein>